<evidence type="ECO:0000313" key="2">
    <source>
        <dbReference type="Proteomes" id="UP000805193"/>
    </source>
</evidence>
<evidence type="ECO:0000313" key="1">
    <source>
        <dbReference type="EMBL" id="KAG0421004.1"/>
    </source>
</evidence>
<proteinExistence type="predicted"/>
<accession>A0AC60PKG0</accession>
<name>A0AC60PKG0_IXOPE</name>
<gene>
    <name evidence="1" type="ORF">HPB47_003093</name>
</gene>
<keyword evidence="2" id="KW-1185">Reference proteome</keyword>
<protein>
    <submittedName>
        <fullName evidence="1">Uncharacterized protein</fullName>
    </submittedName>
</protein>
<sequence>MAGIADAQSVEVATLRKRTRLASALDEFLSFSESETTSFLSSPRLPAIVAVARSARKEHENAFLAIWTERLVSDKNTYTETTNLTTETPELGRHLLHLWEARHGLIKRWKCQKLIRKLKKRIAAITAEALQYATQLACSNWNKKYTDLQGKLGSNDAWQFLRHLGDPKKANASPAKRSKKIVRDFTCTNKDLLEQLKQRYIGSPPNREHHDYEGEPNPDLDAHFNFEELWNPLQDMGVSKTSCSATRARARSRPS</sequence>
<reference evidence="1 2" key="1">
    <citation type="journal article" date="2020" name="Cell">
        <title>Large-Scale Comparative Analyses of Tick Genomes Elucidate Their Genetic Diversity and Vector Capacities.</title>
        <authorList>
            <consortium name="Tick Genome and Microbiome Consortium (TIGMIC)"/>
            <person name="Jia N."/>
            <person name="Wang J."/>
            <person name="Shi W."/>
            <person name="Du L."/>
            <person name="Sun Y."/>
            <person name="Zhan W."/>
            <person name="Jiang J.F."/>
            <person name="Wang Q."/>
            <person name="Zhang B."/>
            <person name="Ji P."/>
            <person name="Bell-Sakyi L."/>
            <person name="Cui X.M."/>
            <person name="Yuan T.T."/>
            <person name="Jiang B.G."/>
            <person name="Yang W.F."/>
            <person name="Lam T.T."/>
            <person name="Chang Q.C."/>
            <person name="Ding S.J."/>
            <person name="Wang X.J."/>
            <person name="Zhu J.G."/>
            <person name="Ruan X.D."/>
            <person name="Zhao L."/>
            <person name="Wei J.T."/>
            <person name="Ye R.Z."/>
            <person name="Que T.C."/>
            <person name="Du C.H."/>
            <person name="Zhou Y.H."/>
            <person name="Cheng J.X."/>
            <person name="Dai P.F."/>
            <person name="Guo W.B."/>
            <person name="Han X.H."/>
            <person name="Huang E.J."/>
            <person name="Li L.F."/>
            <person name="Wei W."/>
            <person name="Gao Y.C."/>
            <person name="Liu J.Z."/>
            <person name="Shao H.Z."/>
            <person name="Wang X."/>
            <person name="Wang C.C."/>
            <person name="Yang T.C."/>
            <person name="Huo Q.B."/>
            <person name="Li W."/>
            <person name="Chen H.Y."/>
            <person name="Chen S.E."/>
            <person name="Zhou L.G."/>
            <person name="Ni X.B."/>
            <person name="Tian J.H."/>
            <person name="Sheng Y."/>
            <person name="Liu T."/>
            <person name="Pan Y.S."/>
            <person name="Xia L.Y."/>
            <person name="Li J."/>
            <person name="Zhao F."/>
            <person name="Cao W.C."/>
        </authorList>
    </citation>
    <scope>NUCLEOTIDE SEQUENCE [LARGE SCALE GENOMIC DNA]</scope>
    <source>
        <strain evidence="1">Iper-2018</strain>
    </source>
</reference>
<dbReference type="EMBL" id="JABSTQ010010439">
    <property type="protein sequence ID" value="KAG0421004.1"/>
    <property type="molecule type" value="Genomic_DNA"/>
</dbReference>
<comment type="caution">
    <text evidence="1">The sequence shown here is derived from an EMBL/GenBank/DDBJ whole genome shotgun (WGS) entry which is preliminary data.</text>
</comment>
<dbReference type="Proteomes" id="UP000805193">
    <property type="component" value="Unassembled WGS sequence"/>
</dbReference>
<organism evidence="1 2">
    <name type="scientific">Ixodes persulcatus</name>
    <name type="common">Taiga tick</name>
    <dbReference type="NCBI Taxonomy" id="34615"/>
    <lineage>
        <taxon>Eukaryota</taxon>
        <taxon>Metazoa</taxon>
        <taxon>Ecdysozoa</taxon>
        <taxon>Arthropoda</taxon>
        <taxon>Chelicerata</taxon>
        <taxon>Arachnida</taxon>
        <taxon>Acari</taxon>
        <taxon>Parasitiformes</taxon>
        <taxon>Ixodida</taxon>
        <taxon>Ixodoidea</taxon>
        <taxon>Ixodidae</taxon>
        <taxon>Ixodinae</taxon>
        <taxon>Ixodes</taxon>
    </lineage>
</organism>